<dbReference type="InterPro" id="IPR036034">
    <property type="entry name" value="PDZ_sf"/>
</dbReference>
<dbReference type="SUPFAM" id="SSF50156">
    <property type="entry name" value="PDZ domain-like"/>
    <property type="match status" value="1"/>
</dbReference>
<dbReference type="FunFam" id="2.30.42.10:FF:000045">
    <property type="entry name" value="Tyrosine-protein phosphatase non-receptor type"/>
    <property type="match status" value="1"/>
</dbReference>
<dbReference type="Pfam" id="PF00595">
    <property type="entry name" value="PDZ"/>
    <property type="match status" value="1"/>
</dbReference>
<feature type="domain" description="PDZ" evidence="1">
    <location>
        <begin position="97"/>
        <end position="169"/>
    </location>
</feature>
<gene>
    <name evidence="2" type="ORF">ElyMa_002738300</name>
</gene>
<dbReference type="CDD" id="cd06706">
    <property type="entry name" value="PDZ_PTPN3-4-like"/>
    <property type="match status" value="1"/>
</dbReference>
<keyword evidence="3" id="KW-1185">Reference proteome</keyword>
<dbReference type="Gene3D" id="2.30.42.10">
    <property type="match status" value="1"/>
</dbReference>
<dbReference type="Proteomes" id="UP000762676">
    <property type="component" value="Unassembled WGS sequence"/>
</dbReference>
<dbReference type="InterPro" id="IPR001478">
    <property type="entry name" value="PDZ"/>
</dbReference>
<dbReference type="PROSITE" id="PS50106">
    <property type="entry name" value="PDZ"/>
    <property type="match status" value="1"/>
</dbReference>
<dbReference type="EMBL" id="BMAT01005615">
    <property type="protein sequence ID" value="GFR97129.1"/>
    <property type="molecule type" value="Genomic_DNA"/>
</dbReference>
<dbReference type="PANTHER" id="PTHR45706">
    <property type="entry name" value="TYROSINE-PROTEIN PHOSPHATASE"/>
    <property type="match status" value="1"/>
</dbReference>
<evidence type="ECO:0000313" key="2">
    <source>
        <dbReference type="EMBL" id="GFR97129.1"/>
    </source>
</evidence>
<evidence type="ECO:0000313" key="3">
    <source>
        <dbReference type="Proteomes" id="UP000762676"/>
    </source>
</evidence>
<organism evidence="2 3">
    <name type="scientific">Elysia marginata</name>
    <dbReference type="NCBI Taxonomy" id="1093978"/>
    <lineage>
        <taxon>Eukaryota</taxon>
        <taxon>Metazoa</taxon>
        <taxon>Spiralia</taxon>
        <taxon>Lophotrochozoa</taxon>
        <taxon>Mollusca</taxon>
        <taxon>Gastropoda</taxon>
        <taxon>Heterobranchia</taxon>
        <taxon>Euthyneura</taxon>
        <taxon>Panpulmonata</taxon>
        <taxon>Sacoglossa</taxon>
        <taxon>Placobranchoidea</taxon>
        <taxon>Plakobranchidae</taxon>
        <taxon>Elysia</taxon>
    </lineage>
</organism>
<dbReference type="SMART" id="SM00228">
    <property type="entry name" value="PDZ"/>
    <property type="match status" value="1"/>
</dbReference>
<dbReference type="PANTHER" id="PTHR45706:SF4">
    <property type="entry name" value="TYROSINE-PROTEIN PHOSPHATASE"/>
    <property type="match status" value="1"/>
</dbReference>
<reference evidence="2 3" key="1">
    <citation type="journal article" date="2021" name="Elife">
        <title>Chloroplast acquisition without the gene transfer in kleptoplastic sea slugs, Plakobranchus ocellatus.</title>
        <authorList>
            <person name="Maeda T."/>
            <person name="Takahashi S."/>
            <person name="Yoshida T."/>
            <person name="Shimamura S."/>
            <person name="Takaki Y."/>
            <person name="Nagai Y."/>
            <person name="Toyoda A."/>
            <person name="Suzuki Y."/>
            <person name="Arimoto A."/>
            <person name="Ishii H."/>
            <person name="Satoh N."/>
            <person name="Nishiyama T."/>
            <person name="Hasebe M."/>
            <person name="Maruyama T."/>
            <person name="Minagawa J."/>
            <person name="Obokata J."/>
            <person name="Shigenobu S."/>
        </authorList>
    </citation>
    <scope>NUCLEOTIDE SEQUENCE [LARGE SCALE GENOMIC DNA]</scope>
</reference>
<dbReference type="AlphaFoldDB" id="A0AAV4HHD7"/>
<dbReference type="GO" id="GO:0004725">
    <property type="term" value="F:protein tyrosine phosphatase activity"/>
    <property type="evidence" value="ECO:0007669"/>
    <property type="project" value="TreeGrafter"/>
</dbReference>
<name>A0AAV4HHD7_9GAST</name>
<sequence length="255" mass="28270">MRARHAVSEMRARHAVSEMRALHAVVEMRARHAVVEMRARHAVGEMHVRHAVGEMRVRHACVEMRARHAVVEMRLGHAVGEMRPNGNGFSDGHGLVTIRMKPDEKGRFGFNVKGGADQGMPIIVSRVAPNTPADLAIPRLNEGDQVLLINGRDVSQHTHEQVVMFIKASRETHSGELALVVRPNVYVSEDQTEEPDFTYIPDTHQIASSSSANTLQSSLMLLQESLESGAAIAQFEVRRKTGHQSHLSALQEFCC</sequence>
<accession>A0AAV4HHD7</accession>
<proteinExistence type="predicted"/>
<evidence type="ECO:0000259" key="1">
    <source>
        <dbReference type="PROSITE" id="PS50106"/>
    </source>
</evidence>
<protein>
    <submittedName>
        <fullName evidence="2">Tyrosine-protein phosphatase non-receptor type 4</fullName>
    </submittedName>
</protein>
<comment type="caution">
    <text evidence="2">The sequence shown here is derived from an EMBL/GenBank/DDBJ whole genome shotgun (WGS) entry which is preliminary data.</text>
</comment>